<evidence type="ECO:0000256" key="3">
    <source>
        <dbReference type="ARBA" id="ARBA00022475"/>
    </source>
</evidence>
<dbReference type="RefSeq" id="WP_189431343.1">
    <property type="nucleotide sequence ID" value="NZ_BNAO01000002.1"/>
</dbReference>
<dbReference type="InterPro" id="IPR005572">
    <property type="entry name" value="Anti-sigma_E_RseA_N"/>
</dbReference>
<feature type="domain" description="Anti sigma-E protein RseA N-terminal" evidence="9">
    <location>
        <begin position="6"/>
        <end position="78"/>
    </location>
</feature>
<dbReference type="InterPro" id="IPR036147">
    <property type="entry name" value="Anti-sigma_E_RseA_N_sf"/>
</dbReference>
<dbReference type="PANTHER" id="PTHR38104">
    <property type="match status" value="1"/>
</dbReference>
<name>A0ABQ3KWV6_9ALTE</name>
<feature type="domain" description="Anti sigma-E protein RseA C-terminal" evidence="10">
    <location>
        <begin position="131"/>
        <end position="186"/>
    </location>
</feature>
<dbReference type="InterPro" id="IPR052383">
    <property type="entry name" value="Anti-sigma-E_RseA-like"/>
</dbReference>
<dbReference type="PIRSF" id="PIRSF016938">
    <property type="entry name" value="RseA"/>
    <property type="match status" value="1"/>
</dbReference>
<evidence type="ECO:0000256" key="4">
    <source>
        <dbReference type="ARBA" id="ARBA00022692"/>
    </source>
</evidence>
<comment type="caution">
    <text evidence="11">The sequence shown here is derived from an EMBL/GenBank/DDBJ whole genome shotgun (WGS) entry which is preliminary data.</text>
</comment>
<dbReference type="PANTHER" id="PTHR38104:SF1">
    <property type="entry name" value="ANTI-SIGMA-E FACTOR RSEA"/>
    <property type="match status" value="1"/>
</dbReference>
<keyword evidence="12" id="KW-1185">Reference proteome</keyword>
<evidence type="ECO:0000256" key="8">
    <source>
        <dbReference type="SAM" id="MobiDB-lite"/>
    </source>
</evidence>
<dbReference type="Pfam" id="PF03872">
    <property type="entry name" value="RseA_N"/>
    <property type="match status" value="1"/>
</dbReference>
<keyword evidence="5" id="KW-1133">Transmembrane helix</keyword>
<keyword evidence="3 7" id="KW-1003">Cell membrane</keyword>
<keyword evidence="6 7" id="KW-0472">Membrane</keyword>
<organism evidence="11 12">
    <name type="scientific">Alishewanella longhuensis</name>
    <dbReference type="NCBI Taxonomy" id="1091037"/>
    <lineage>
        <taxon>Bacteria</taxon>
        <taxon>Pseudomonadati</taxon>
        <taxon>Pseudomonadota</taxon>
        <taxon>Gammaproteobacteria</taxon>
        <taxon>Alteromonadales</taxon>
        <taxon>Alteromonadaceae</taxon>
        <taxon>Alishewanella</taxon>
    </lineage>
</organism>
<evidence type="ECO:0000256" key="6">
    <source>
        <dbReference type="ARBA" id="ARBA00023136"/>
    </source>
</evidence>
<accession>A0ABQ3KWV6</accession>
<feature type="compositionally biased region" description="Basic and acidic residues" evidence="8">
    <location>
        <begin position="194"/>
        <end position="203"/>
    </location>
</feature>
<dbReference type="InterPro" id="IPR005573">
    <property type="entry name" value="Anti-sigma_E_RseA_C"/>
</dbReference>
<evidence type="ECO:0000313" key="11">
    <source>
        <dbReference type="EMBL" id="GHG65205.1"/>
    </source>
</evidence>
<dbReference type="EMBL" id="BNAO01000002">
    <property type="protein sequence ID" value="GHG65205.1"/>
    <property type="molecule type" value="Genomic_DNA"/>
</dbReference>
<proteinExistence type="inferred from homology"/>
<gene>
    <name evidence="11" type="ORF">GCM10010919_12380</name>
</gene>
<comment type="function">
    <text evidence="7">An anti-sigma factor for extracytoplasmic function (ECF) sigma factor sigma-E (RpoE). ECF sigma factors are held in an inactive form by an anti-sigma factor until released by regulated intramembrane proteolysis (RIP). RIP occurs when an extracytoplasmic signal triggers a concerted proteolytic cascade to transmit information and elicit cellular responses. The membrane-spanning regulatory substrate protein is first cut periplasmically (site-1 protease, S1P, DegS), then within the membrane itself (site-2 protease, S2P, RseP), while cytoplasmic proteases finish degrading the anti-sigma factor, liberating sigma-E.</text>
</comment>
<evidence type="ECO:0000256" key="7">
    <source>
        <dbReference type="PIRNR" id="PIRNR016938"/>
    </source>
</evidence>
<feature type="region of interest" description="Disordered" evidence="8">
    <location>
        <begin position="184"/>
        <end position="203"/>
    </location>
</feature>
<dbReference type="CDD" id="cd16328">
    <property type="entry name" value="RseA_N"/>
    <property type="match status" value="1"/>
</dbReference>
<evidence type="ECO:0000259" key="10">
    <source>
        <dbReference type="Pfam" id="PF03873"/>
    </source>
</evidence>
<keyword evidence="7" id="KW-0997">Cell inner membrane</keyword>
<evidence type="ECO:0000256" key="2">
    <source>
        <dbReference type="ARBA" id="ARBA00005837"/>
    </source>
</evidence>
<sequence length="203" mass="22657">MLSDKHEWLSQAADNQQVTPEQLSALLQQPELQQTLQRYQLVGAVLRNESDSVLPADFSDGLANLLADEPIYQLQNQAGLMQRIKGSIRQAANAEWFKPAAHGAIAASVALVAVFGVQQYQQPLEQELAMPAPILQTRPVAGFAIPVSLSQTSVDSRFEAQEQQAMQEQQRRLQALLQAHRQQVRVTDVQHNTAHPEQENREH</sequence>
<reference evidence="12" key="1">
    <citation type="journal article" date="2019" name="Int. J. Syst. Evol. Microbiol.">
        <title>The Global Catalogue of Microorganisms (GCM) 10K type strain sequencing project: providing services to taxonomists for standard genome sequencing and annotation.</title>
        <authorList>
            <consortium name="The Broad Institute Genomics Platform"/>
            <consortium name="The Broad Institute Genome Sequencing Center for Infectious Disease"/>
            <person name="Wu L."/>
            <person name="Ma J."/>
        </authorList>
    </citation>
    <scope>NUCLEOTIDE SEQUENCE [LARGE SCALE GENOMIC DNA]</scope>
    <source>
        <strain evidence="12">CGMCC 1.7003</strain>
    </source>
</reference>
<evidence type="ECO:0000256" key="1">
    <source>
        <dbReference type="ARBA" id="ARBA00004162"/>
    </source>
</evidence>
<evidence type="ECO:0000313" key="12">
    <source>
        <dbReference type="Proteomes" id="UP000659697"/>
    </source>
</evidence>
<comment type="subunit">
    <text evidence="7">Interacts 1:1 with ECF RNA polymerase sigma-E (RpoE); this inhibits the interaction of sigma-E with the RNA polymerase catalytic core and leads to a decreased expression of sigma-E-regulated genes. Interacts with RseB.</text>
</comment>
<dbReference type="InterPro" id="IPR026279">
    <property type="entry name" value="RseA"/>
</dbReference>
<comment type="similarity">
    <text evidence="2 7">Belongs to the RseA family.</text>
</comment>
<comment type="subcellular location">
    <subcellularLocation>
        <location evidence="7">Cell inner membrane</location>
    </subcellularLocation>
    <subcellularLocation>
        <location evidence="1">Cell membrane</location>
        <topology evidence="1">Single-pass membrane protein</topology>
    </subcellularLocation>
</comment>
<dbReference type="SUPFAM" id="SSF89069">
    <property type="entry name" value="N-terminal, cytoplasmic domain of anti-sigmaE factor RseA"/>
    <property type="match status" value="1"/>
</dbReference>
<protein>
    <recommendedName>
        <fullName evidence="7">Anti-sigma-E factor RseA</fullName>
    </recommendedName>
    <alternativeName>
        <fullName evidence="7">Regulator of SigE</fullName>
    </alternativeName>
    <alternativeName>
        <fullName evidence="7">Sigma-E anti-sigma factor RseA</fullName>
    </alternativeName>
    <alternativeName>
        <fullName evidence="7">Sigma-E factor negative regulatory protein</fullName>
    </alternativeName>
</protein>
<evidence type="ECO:0000256" key="5">
    <source>
        <dbReference type="ARBA" id="ARBA00022989"/>
    </source>
</evidence>
<dbReference type="Proteomes" id="UP000659697">
    <property type="component" value="Unassembled WGS sequence"/>
</dbReference>
<keyword evidence="4" id="KW-0812">Transmembrane</keyword>
<dbReference type="Pfam" id="PF03873">
    <property type="entry name" value="RseA_C"/>
    <property type="match status" value="1"/>
</dbReference>
<dbReference type="Gene3D" id="1.10.10.880">
    <property type="entry name" value="Anti sigma-E protein RseA, N-terminal domain"/>
    <property type="match status" value="1"/>
</dbReference>
<evidence type="ECO:0000259" key="9">
    <source>
        <dbReference type="Pfam" id="PF03872"/>
    </source>
</evidence>